<protein>
    <recommendedName>
        <fullName evidence="2">Phosphoribosyltransferase domain-containing protein</fullName>
    </recommendedName>
</protein>
<dbReference type="Gene3D" id="3.40.50.2020">
    <property type="match status" value="1"/>
</dbReference>
<evidence type="ECO:0000259" key="2">
    <source>
        <dbReference type="Pfam" id="PF00156"/>
    </source>
</evidence>
<accession>E6K1J1</accession>
<dbReference type="KEGG" id="pdo:PSDT_0946"/>
<dbReference type="Proteomes" id="UP000004946">
    <property type="component" value="Chromosome"/>
</dbReference>
<reference evidence="3 4" key="1">
    <citation type="submission" date="2010-12" db="EMBL/GenBank/DDBJ databases">
        <authorList>
            <person name="Muzny D."/>
            <person name="Qin X."/>
            <person name="Buhay C."/>
            <person name="Dugan-Rocha S."/>
            <person name="Ding Y."/>
            <person name="Chen G."/>
            <person name="Hawes A."/>
            <person name="Holder M."/>
            <person name="Jhangiani S."/>
            <person name="Johnson A."/>
            <person name="Khan Z."/>
            <person name="Li Z."/>
            <person name="Liu W."/>
            <person name="Liu X."/>
            <person name="Perez L."/>
            <person name="Shen H."/>
            <person name="Wang Q."/>
            <person name="Watt J."/>
            <person name="Xi L."/>
            <person name="Xin Y."/>
            <person name="Zhou J."/>
            <person name="Deng J."/>
            <person name="Jiang H."/>
            <person name="Liu Y."/>
            <person name="Qu J."/>
            <person name="Song X.-Z."/>
            <person name="Zhang L."/>
            <person name="Villasana D."/>
            <person name="Johnson A."/>
            <person name="Liu J."/>
            <person name="Liyanage D."/>
            <person name="Lorensuhewa L."/>
            <person name="Robinson T."/>
            <person name="Song A."/>
            <person name="Song B.-B."/>
            <person name="Dinh H."/>
            <person name="Thornton R."/>
            <person name="Coyle M."/>
            <person name="Francisco L."/>
            <person name="Jackson L."/>
            <person name="Javaid M."/>
            <person name="Korchina V."/>
            <person name="Kovar C."/>
            <person name="Mata R."/>
            <person name="Mathew T."/>
            <person name="Ngo R."/>
            <person name="Nguyen L."/>
            <person name="Nguyen N."/>
            <person name="Okwuonu G."/>
            <person name="Ongeri F."/>
            <person name="Pham C."/>
            <person name="Simmons D."/>
            <person name="Wilczek-Boney K."/>
            <person name="Hale W."/>
            <person name="Jakkamsetti A."/>
            <person name="Pham P."/>
            <person name="Ruth R."/>
            <person name="San Lucas F."/>
            <person name="Warren J."/>
            <person name="Zhang J."/>
            <person name="Zhao Z."/>
            <person name="Zhou C."/>
            <person name="Zhu D."/>
            <person name="Lee S."/>
            <person name="Bess C."/>
            <person name="Blankenburg K."/>
            <person name="Forbes L."/>
            <person name="Fu Q."/>
            <person name="Gubbala S."/>
            <person name="Hirani K."/>
            <person name="Jayaseelan J.C."/>
            <person name="Lara F."/>
            <person name="Munidasa M."/>
            <person name="Palculict T."/>
            <person name="Patil S."/>
            <person name="Pu L.-L."/>
            <person name="Saada N."/>
            <person name="Tang L."/>
            <person name="Weissenberger G."/>
            <person name="Zhu Y."/>
            <person name="Hemphill L."/>
            <person name="Shang Y."/>
            <person name="Youmans B."/>
            <person name="Ayvaz T."/>
            <person name="Ross M."/>
            <person name="Santibanez J."/>
            <person name="Aqrawi P."/>
            <person name="Gross S."/>
            <person name="Joshi V."/>
            <person name="Fowler G."/>
            <person name="Nazareth L."/>
            <person name="Reid J."/>
            <person name="Worley K."/>
            <person name="Petrosino J."/>
            <person name="Highlander S."/>
            <person name="Gibbs R."/>
        </authorList>
    </citation>
    <scope>NUCLEOTIDE SEQUENCE [LARGE SCALE GENOMIC DNA]</scope>
    <source>
        <strain evidence="3 4">DSM 10105</strain>
    </source>
</reference>
<dbReference type="SUPFAM" id="SSF53271">
    <property type="entry name" value="PRTase-like"/>
    <property type="match status" value="1"/>
</dbReference>
<feature type="domain" description="Phosphoribosyltransferase" evidence="2">
    <location>
        <begin position="185"/>
        <end position="237"/>
    </location>
</feature>
<evidence type="ECO:0000313" key="3">
    <source>
        <dbReference type="EMBL" id="EFT83672.1"/>
    </source>
</evidence>
<organism evidence="3 4">
    <name type="scientific">Parascardovia denticolens DSM 10105 = JCM 12538</name>
    <dbReference type="NCBI Taxonomy" id="864564"/>
    <lineage>
        <taxon>Bacteria</taxon>
        <taxon>Bacillati</taxon>
        <taxon>Actinomycetota</taxon>
        <taxon>Actinomycetes</taxon>
        <taxon>Bifidobacteriales</taxon>
        <taxon>Bifidobacteriaceae</taxon>
        <taxon>Parascardovia</taxon>
    </lineage>
</organism>
<dbReference type="EMBL" id="AEON01000001">
    <property type="protein sequence ID" value="EFT83672.1"/>
    <property type="molecule type" value="Genomic_DNA"/>
</dbReference>
<dbReference type="Pfam" id="PF00156">
    <property type="entry name" value="Pribosyltran"/>
    <property type="match status" value="1"/>
</dbReference>
<dbReference type="PATRIC" id="fig|864564.6.peg.1032"/>
<dbReference type="PANTHER" id="PTHR47505:SF1">
    <property type="entry name" value="DNA UTILIZATION PROTEIN YHGH"/>
    <property type="match status" value="1"/>
</dbReference>
<dbReference type="AlphaFoldDB" id="E6K1J1"/>
<evidence type="ECO:0000313" key="4">
    <source>
        <dbReference type="Proteomes" id="UP000004946"/>
    </source>
</evidence>
<dbReference type="PANTHER" id="PTHR47505">
    <property type="entry name" value="DNA UTILIZATION PROTEIN YHGH"/>
    <property type="match status" value="1"/>
</dbReference>
<dbReference type="InterPro" id="IPR029057">
    <property type="entry name" value="PRTase-like"/>
</dbReference>
<dbReference type="eggNOG" id="COG1040">
    <property type="taxonomic scope" value="Bacteria"/>
</dbReference>
<comment type="similarity">
    <text evidence="1">Belongs to the ComF/GntX family.</text>
</comment>
<evidence type="ECO:0000256" key="1">
    <source>
        <dbReference type="ARBA" id="ARBA00008007"/>
    </source>
</evidence>
<proteinExistence type="inferred from homology"/>
<sequence>MTSEFLSDMRFLLFPRCCPGCGRADRILCPACSAAFSLFLSRNLYDHSLSGGPSLQVHSCSLYQGLVRQTILAWKDHGDVELDGPFGRFMRILLYRYLAGLDPVFRTRLNGLCFLPTPSRKESFYKRGRWQVHPLCESLVSACGRVGIRADWEPALTIRGSLRKAVEKSDRRDRSSRLRGHVVVSHPERLRGRPLVLVDDIMTTGSTLRTCHQALEEAGGELLACLTLSTVPDEREPR</sequence>
<dbReference type="InterPro" id="IPR051910">
    <property type="entry name" value="ComF/GntX_DNA_util-trans"/>
</dbReference>
<dbReference type="HOGENOM" id="CLU_054549_3_1_11"/>
<dbReference type="CDD" id="cd06223">
    <property type="entry name" value="PRTases_typeI"/>
    <property type="match status" value="1"/>
</dbReference>
<name>E6K1J1_PARDN</name>
<comment type="caution">
    <text evidence="3">The sequence shown here is derived from an EMBL/GenBank/DDBJ whole genome shotgun (WGS) entry which is preliminary data.</text>
</comment>
<dbReference type="RefSeq" id="WP_006290340.1">
    <property type="nucleotide sequence ID" value="NZ_AP012333.1"/>
</dbReference>
<dbReference type="InterPro" id="IPR000836">
    <property type="entry name" value="PRTase_dom"/>
</dbReference>
<gene>
    <name evidence="3" type="ORF">HMPREF0620_0677</name>
</gene>
<keyword evidence="4" id="KW-1185">Reference proteome</keyword>